<dbReference type="InterPro" id="IPR036249">
    <property type="entry name" value="Thioredoxin-like_sf"/>
</dbReference>
<name>A0A381N313_9ZZZZ</name>
<evidence type="ECO:0008006" key="2">
    <source>
        <dbReference type="Google" id="ProtNLM"/>
    </source>
</evidence>
<gene>
    <name evidence="1" type="ORF">METZ01_LOCUS1771</name>
</gene>
<organism evidence="1">
    <name type="scientific">marine metagenome</name>
    <dbReference type="NCBI Taxonomy" id="408172"/>
    <lineage>
        <taxon>unclassified sequences</taxon>
        <taxon>metagenomes</taxon>
        <taxon>ecological metagenomes</taxon>
    </lineage>
</organism>
<dbReference type="SUPFAM" id="SSF52833">
    <property type="entry name" value="Thioredoxin-like"/>
    <property type="match status" value="1"/>
</dbReference>
<dbReference type="EMBL" id="UINC01000093">
    <property type="protein sequence ID" value="SUZ48917.1"/>
    <property type="molecule type" value="Genomic_DNA"/>
</dbReference>
<dbReference type="AlphaFoldDB" id="A0A381N313"/>
<protein>
    <recommendedName>
        <fullName evidence="2">Thioredoxin domain-containing protein</fullName>
    </recommendedName>
</protein>
<proteinExistence type="predicted"/>
<feature type="non-terminal residue" evidence="1">
    <location>
        <position position="1"/>
    </location>
</feature>
<accession>A0A381N313</accession>
<reference evidence="1" key="1">
    <citation type="submission" date="2018-05" db="EMBL/GenBank/DDBJ databases">
        <authorList>
            <person name="Lanie J.A."/>
            <person name="Ng W.-L."/>
            <person name="Kazmierczak K.M."/>
            <person name="Andrzejewski T.M."/>
            <person name="Davidsen T.M."/>
            <person name="Wayne K.J."/>
            <person name="Tettelin H."/>
            <person name="Glass J.I."/>
            <person name="Rusch D."/>
            <person name="Podicherti R."/>
            <person name="Tsui H.-C.T."/>
            <person name="Winkler M.E."/>
        </authorList>
    </citation>
    <scope>NUCLEOTIDE SEQUENCE</scope>
</reference>
<feature type="non-terminal residue" evidence="1">
    <location>
        <position position="177"/>
    </location>
</feature>
<dbReference type="Gene3D" id="3.40.30.10">
    <property type="entry name" value="Glutaredoxin"/>
    <property type="match status" value="1"/>
</dbReference>
<sequence>MNFIYSFMITLTILPSQNLKTSMDEKTGDPMMVGIAQRSDLTVGHYGEWFEEEYSEYGGDEELITASKDFLKEIDIETFLGTWCEDSRREVPRLYKILDGMGFPSGEMDLITLDRDKKSGYGLEDGKNIHHVPTIIIYKKGKELGRIIESPIESLEEDIFNILIGAGPDPNYYDWEP</sequence>
<evidence type="ECO:0000313" key="1">
    <source>
        <dbReference type="EMBL" id="SUZ48917.1"/>
    </source>
</evidence>